<gene>
    <name evidence="20" type="primary">carB_2</name>
    <name evidence="21" type="synonym">carB</name>
    <name evidence="20" type="ORF">BcellWH2_05275</name>
    <name evidence="21" type="ORF">F2Y81_19040</name>
</gene>
<evidence type="ECO:0000256" key="7">
    <source>
        <dbReference type="ARBA" id="ARBA00022605"/>
    </source>
</evidence>
<dbReference type="PROSITE" id="PS51855">
    <property type="entry name" value="MGS"/>
    <property type="match status" value="1"/>
</dbReference>
<dbReference type="InterPro" id="IPR005483">
    <property type="entry name" value="CPSase_dom"/>
</dbReference>
<dbReference type="EMBL" id="CP012801">
    <property type="protein sequence ID" value="ALJ62477.1"/>
    <property type="molecule type" value="Genomic_DNA"/>
</dbReference>
<keyword evidence="6 20" id="KW-0436">Ligase</keyword>
<dbReference type="SMART" id="SM01096">
    <property type="entry name" value="CPSase_L_D3"/>
    <property type="match status" value="1"/>
</dbReference>
<evidence type="ECO:0000313" key="21">
    <source>
        <dbReference type="EMBL" id="KAA5415034.1"/>
    </source>
</evidence>
<comment type="catalytic activity">
    <reaction evidence="16">
        <text>hydrogencarbonate + L-glutamine + 2 ATP + H2O = carbamoyl phosphate + L-glutamate + 2 ADP + phosphate + 2 H(+)</text>
        <dbReference type="Rhea" id="RHEA:18633"/>
        <dbReference type="ChEBI" id="CHEBI:15377"/>
        <dbReference type="ChEBI" id="CHEBI:15378"/>
        <dbReference type="ChEBI" id="CHEBI:17544"/>
        <dbReference type="ChEBI" id="CHEBI:29985"/>
        <dbReference type="ChEBI" id="CHEBI:30616"/>
        <dbReference type="ChEBI" id="CHEBI:43474"/>
        <dbReference type="ChEBI" id="CHEBI:58228"/>
        <dbReference type="ChEBI" id="CHEBI:58359"/>
        <dbReference type="ChEBI" id="CHEBI:456216"/>
        <dbReference type="EC" id="6.3.5.5"/>
    </reaction>
</comment>
<keyword evidence="12" id="KW-0460">Magnesium</keyword>
<sequence length="1077" mass="119931">MKENNIKKVLLLGSGALKIGEAGEFDYSGSQALKALKEEGIYTVLINPNIATVQTSEGVADQIYFLPVTPYFVEKVIEKERPDGVMLAFGGQTALNCGVALYKDGIFEKYGVKVLGTPVQAIIDTEDREIFVHKLNEINVKTIKSEAVENAIDARRAAAELGYPVIVRAAYALGGLGSGFCDNEEELDVLVEKAFSFSPQVLVEKSLRGWKEVEYEVVRDRFDNCITVCNMENFDPLGIHTGESIVIAPSQTLSNSDYHKLRELAIRIIRHIGIVGECNVQYAYDPESEDYRVIEVNARLSRSSALASKATGYPLAFVAAKLGLGYGLFDLKNSVTKTTSAFFEPALDYVVCKIPRWDLGKFHGVDKELGSSMKSVGEVMAIGRTFEEAIQKGLRMIGQGMHGFVENKELVISDIDKALREPTDKRIFVISKAFRAGYTVDQVHELTKIDKWFLEKLMNIMNTSKELEKWSKNHKQIADLPLELLKKAKVQGFSDFQIARAIGYEGDMEDGILYVRNHRKSVGIVPVVKQIDTLAAEYPAQTNYLYLTYSGIANDVHYLGDRKSIVVLGSGAYRIGSSVEFDWCGVQALNTIRKEGYRSVMINYNPETVSTDYDMCDRLYFDELTFERVMDILELENPHGVIVSTGGQIPNNLALRLDAQKVPILGTSAKSIDNAEDREKFSAMLDRIGVDQPRWRELTSMDDINEFVEEVGFPVLVRPSYVLSGAAMNVCSNQEELERFLQLAANVSKKHPVVVSQFIEHAKEVEMDAVAQNGEIVAYAISEHIEFAGVHSGDATIQFPPQKLYVETVRRIKRISREIARELNISGPFNIQYLARENDIKVIECNLRASRSFPFVSKVLKINLIELATKVMLGLPVEKPNKNLFELDYVGIKASQFSFNRLQKADPVLGVDMASTGEVGCIGSDTSCAVLKAMLSVGYRIPKKNILLSTGTPKQKVEMLSAARLLQQKGYKLFATGGTSKFLTENGVENTQVYWPSETNQQPQALDMLHKKEIDMVVNIPKNLTAGELSNGYKIRRAAIDLNVPLITNARLASAFINAFCTMTLDDLAIKSWAEYK</sequence>
<dbReference type="InterPro" id="IPR005479">
    <property type="entry name" value="CPAse_ATP-bd"/>
</dbReference>
<keyword evidence="11 17" id="KW-0067">ATP-binding</keyword>
<dbReference type="FunFam" id="1.10.1030.10:FF:000002">
    <property type="entry name" value="Carbamoyl-phosphate synthase large chain"/>
    <property type="match status" value="1"/>
</dbReference>
<dbReference type="PROSITE" id="PS00867">
    <property type="entry name" value="CPSASE_2"/>
    <property type="match status" value="2"/>
</dbReference>
<dbReference type="PANTHER" id="PTHR11405:SF53">
    <property type="entry name" value="CARBAMOYL-PHOSPHATE SYNTHASE [AMMONIA], MITOCHONDRIAL"/>
    <property type="match status" value="1"/>
</dbReference>
<evidence type="ECO:0000256" key="11">
    <source>
        <dbReference type="ARBA" id="ARBA00022840"/>
    </source>
</evidence>
<evidence type="ECO:0000256" key="13">
    <source>
        <dbReference type="ARBA" id="ARBA00022975"/>
    </source>
</evidence>
<dbReference type="Proteomes" id="UP000061809">
    <property type="component" value="Chromosome"/>
</dbReference>
<dbReference type="GO" id="GO:0006541">
    <property type="term" value="P:glutamine metabolic process"/>
    <property type="evidence" value="ECO:0007669"/>
    <property type="project" value="TreeGrafter"/>
</dbReference>
<dbReference type="InterPro" id="IPR011761">
    <property type="entry name" value="ATP-grasp"/>
</dbReference>
<evidence type="ECO:0000256" key="4">
    <source>
        <dbReference type="ARBA" id="ARBA00009799"/>
    </source>
</evidence>
<dbReference type="FunFam" id="3.30.1490.20:FF:000001">
    <property type="entry name" value="Carbamoyl-phosphate synthase large chain"/>
    <property type="match status" value="1"/>
</dbReference>
<dbReference type="InterPro" id="IPR011607">
    <property type="entry name" value="MGS-like_dom"/>
</dbReference>
<dbReference type="Gene3D" id="3.30.1490.20">
    <property type="entry name" value="ATP-grasp fold, A domain"/>
    <property type="match status" value="1"/>
</dbReference>
<comment type="similarity">
    <text evidence="4">Belongs to the CarB family.</text>
</comment>
<reference evidence="21 23" key="2">
    <citation type="journal article" date="2019" name="Nat. Med.">
        <title>A library of human gut bacterial isolates paired with longitudinal multiomics data enables mechanistic microbiome research.</title>
        <authorList>
            <person name="Poyet M."/>
            <person name="Groussin M."/>
            <person name="Gibbons S.M."/>
            <person name="Avila-Pacheco J."/>
            <person name="Jiang X."/>
            <person name="Kearney S.M."/>
            <person name="Perrotta A.R."/>
            <person name="Berdy B."/>
            <person name="Zhao S."/>
            <person name="Lieberman T.D."/>
            <person name="Swanson P.K."/>
            <person name="Smith M."/>
            <person name="Roesemann S."/>
            <person name="Alexander J.E."/>
            <person name="Rich S.A."/>
            <person name="Livny J."/>
            <person name="Vlamakis H."/>
            <person name="Clish C."/>
            <person name="Bullock K."/>
            <person name="Deik A."/>
            <person name="Scott J."/>
            <person name="Pierce K.A."/>
            <person name="Xavier R.J."/>
            <person name="Alm E.J."/>
        </authorList>
    </citation>
    <scope>NUCLEOTIDE SEQUENCE [LARGE SCALE GENOMIC DNA]</scope>
    <source>
        <strain evidence="21 23">BIOML-A6</strain>
    </source>
</reference>
<evidence type="ECO:0000256" key="8">
    <source>
        <dbReference type="ARBA" id="ARBA00022723"/>
    </source>
</evidence>
<name>A0A0P0GIQ6_9BACE</name>
<dbReference type="eggNOG" id="COG0458">
    <property type="taxonomic scope" value="Bacteria"/>
</dbReference>
<dbReference type="InterPro" id="IPR006275">
    <property type="entry name" value="CPSase_lsu"/>
</dbReference>
<dbReference type="FunFam" id="3.40.50.20:FF:000002">
    <property type="entry name" value="Carbamoyl-phosphate synthase large chain"/>
    <property type="match status" value="1"/>
</dbReference>
<feature type="domain" description="MGS-like" evidence="19">
    <location>
        <begin position="939"/>
        <end position="1077"/>
    </location>
</feature>
<dbReference type="CDD" id="cd01423">
    <property type="entry name" value="MGS_CPS_I_III"/>
    <property type="match status" value="1"/>
</dbReference>
<comment type="cofactor">
    <cofactor evidence="2">
        <name>Zn(2+)</name>
        <dbReference type="ChEBI" id="CHEBI:29105"/>
    </cofactor>
</comment>
<dbReference type="SUPFAM" id="SSF52335">
    <property type="entry name" value="Methylglyoxal synthase-like"/>
    <property type="match status" value="1"/>
</dbReference>
<dbReference type="InterPro" id="IPR036897">
    <property type="entry name" value="CarbamoylP_synth_lsu_oligo_sf"/>
</dbReference>
<evidence type="ECO:0000256" key="14">
    <source>
        <dbReference type="ARBA" id="ARBA00023211"/>
    </source>
</evidence>
<feature type="domain" description="ATP-grasp" evidence="18">
    <location>
        <begin position="132"/>
        <end position="324"/>
    </location>
</feature>
<keyword evidence="5" id="KW-0055">Arginine biosynthesis</keyword>
<evidence type="ECO:0000313" key="22">
    <source>
        <dbReference type="Proteomes" id="UP000061809"/>
    </source>
</evidence>
<dbReference type="Gene3D" id="3.30.470.20">
    <property type="entry name" value="ATP-grasp fold, B domain"/>
    <property type="match status" value="2"/>
</dbReference>
<comment type="pathway">
    <text evidence="3">Amino-acid biosynthesis; L-arginine biosynthesis.</text>
</comment>
<evidence type="ECO:0000259" key="18">
    <source>
        <dbReference type="PROSITE" id="PS50975"/>
    </source>
</evidence>
<dbReference type="FunFam" id="3.40.50.20:FF:000001">
    <property type="entry name" value="Carbamoyl-phosphate synthase large chain"/>
    <property type="match status" value="1"/>
</dbReference>
<evidence type="ECO:0000256" key="6">
    <source>
        <dbReference type="ARBA" id="ARBA00022598"/>
    </source>
</evidence>
<comment type="cofactor">
    <cofactor evidence="1">
        <name>Mn(2+)</name>
        <dbReference type="ChEBI" id="CHEBI:29035"/>
    </cofactor>
</comment>
<dbReference type="GeneID" id="66308758"/>
<dbReference type="NCBIfam" id="NF009455">
    <property type="entry name" value="PRK12815.1"/>
    <property type="match status" value="1"/>
</dbReference>
<evidence type="ECO:0000256" key="16">
    <source>
        <dbReference type="ARBA" id="ARBA00048816"/>
    </source>
</evidence>
<dbReference type="Proteomes" id="UP000448877">
    <property type="component" value="Unassembled WGS sequence"/>
</dbReference>
<evidence type="ECO:0000256" key="1">
    <source>
        <dbReference type="ARBA" id="ARBA00001936"/>
    </source>
</evidence>
<proteinExistence type="inferred from homology"/>
<reference evidence="20 22" key="1">
    <citation type="journal article" date="2015" name="Science">
        <title>Genetic determinants of in vivo fitness and diet responsiveness in multiple human gut Bacteroides.</title>
        <authorList>
            <person name="Wu M."/>
            <person name="McNulty N.P."/>
            <person name="Rodionov D.A."/>
            <person name="Khoroshkin M.S."/>
            <person name="Griffin N.W."/>
            <person name="Cheng J."/>
            <person name="Latreille P."/>
            <person name="Kerstetter R.A."/>
            <person name="Terrapon N."/>
            <person name="Henrissat B."/>
            <person name="Osterman A.L."/>
            <person name="Gordon J.I."/>
        </authorList>
    </citation>
    <scope>NUCLEOTIDE SEQUENCE [LARGE SCALE GENOMIC DNA]</scope>
    <source>
        <strain evidence="20 22">WH2</strain>
    </source>
</reference>
<dbReference type="SUPFAM" id="SSF56059">
    <property type="entry name" value="Glutathione synthetase ATP-binding domain-like"/>
    <property type="match status" value="2"/>
</dbReference>
<dbReference type="Pfam" id="PF02142">
    <property type="entry name" value="MGS"/>
    <property type="match status" value="1"/>
</dbReference>
<dbReference type="PROSITE" id="PS50975">
    <property type="entry name" value="ATP_GRASP"/>
    <property type="match status" value="2"/>
</dbReference>
<evidence type="ECO:0000256" key="17">
    <source>
        <dbReference type="PROSITE-ProRule" id="PRU00409"/>
    </source>
</evidence>
<dbReference type="PATRIC" id="fig|246787.4.peg.5446"/>
<evidence type="ECO:0000256" key="3">
    <source>
        <dbReference type="ARBA" id="ARBA00004730"/>
    </source>
</evidence>
<dbReference type="NCBIfam" id="TIGR01369">
    <property type="entry name" value="CPSaseII_lrg"/>
    <property type="match status" value="1"/>
</dbReference>
<dbReference type="GO" id="GO:0005524">
    <property type="term" value="F:ATP binding"/>
    <property type="evidence" value="ECO:0007669"/>
    <property type="project" value="UniProtKB-UniRule"/>
</dbReference>
<dbReference type="InterPro" id="IPR005480">
    <property type="entry name" value="CPSase_lsu_oligo"/>
</dbReference>
<dbReference type="GO" id="GO:0006221">
    <property type="term" value="P:pyrimidine nucleotide biosynthetic process"/>
    <property type="evidence" value="ECO:0007669"/>
    <property type="project" value="UniProtKB-KW"/>
</dbReference>
<accession>A0A0P0GIQ6</accession>
<organism evidence="20 22">
    <name type="scientific">Bacteroides cellulosilyticus</name>
    <dbReference type="NCBI Taxonomy" id="246787"/>
    <lineage>
        <taxon>Bacteria</taxon>
        <taxon>Pseudomonadati</taxon>
        <taxon>Bacteroidota</taxon>
        <taxon>Bacteroidia</taxon>
        <taxon>Bacteroidales</taxon>
        <taxon>Bacteroidaceae</taxon>
        <taxon>Bacteroides</taxon>
    </lineage>
</organism>
<dbReference type="FunFam" id="3.30.470.20:FF:000001">
    <property type="entry name" value="Carbamoyl-phosphate synthase large chain"/>
    <property type="match status" value="1"/>
</dbReference>
<dbReference type="Pfam" id="PF02787">
    <property type="entry name" value="CPSase_L_D3"/>
    <property type="match status" value="1"/>
</dbReference>
<evidence type="ECO:0000256" key="12">
    <source>
        <dbReference type="ARBA" id="ARBA00022842"/>
    </source>
</evidence>
<dbReference type="GO" id="GO:0004088">
    <property type="term" value="F:carbamoyl-phosphate synthase (glutamine-hydrolyzing) activity"/>
    <property type="evidence" value="ECO:0007669"/>
    <property type="project" value="UniProtKB-EC"/>
</dbReference>
<evidence type="ECO:0000256" key="5">
    <source>
        <dbReference type="ARBA" id="ARBA00022571"/>
    </source>
</evidence>
<keyword evidence="14" id="KW-0464">Manganese</keyword>
<dbReference type="KEGG" id="bcel:BcellWH2_05275"/>
<dbReference type="InterPro" id="IPR036914">
    <property type="entry name" value="MGS-like_dom_sf"/>
</dbReference>
<dbReference type="PANTHER" id="PTHR11405">
    <property type="entry name" value="CARBAMOYLTRANSFERASE FAMILY MEMBER"/>
    <property type="match status" value="1"/>
</dbReference>
<feature type="domain" description="ATP-grasp" evidence="18">
    <location>
        <begin position="682"/>
        <end position="873"/>
    </location>
</feature>
<dbReference type="SUPFAM" id="SSF48108">
    <property type="entry name" value="Carbamoyl phosphate synthetase, large subunit connection domain"/>
    <property type="match status" value="1"/>
</dbReference>
<dbReference type="GO" id="GO:0006526">
    <property type="term" value="P:L-arginine biosynthetic process"/>
    <property type="evidence" value="ECO:0007669"/>
    <property type="project" value="UniProtKB-KW"/>
</dbReference>
<dbReference type="Gene3D" id="3.40.50.20">
    <property type="match status" value="2"/>
</dbReference>
<keyword evidence="8" id="KW-0479">Metal-binding</keyword>
<dbReference type="InterPro" id="IPR016185">
    <property type="entry name" value="PreATP-grasp_dom_sf"/>
</dbReference>
<dbReference type="RefSeq" id="WP_007218622.1">
    <property type="nucleotide sequence ID" value="NZ_CABMLT010000019.1"/>
</dbReference>
<dbReference type="Gene3D" id="1.10.1030.10">
    <property type="entry name" value="Carbamoyl-phosphate synthetase, large subunit oligomerisation domain"/>
    <property type="match status" value="1"/>
</dbReference>
<dbReference type="EC" id="6.3.5.5" evidence="20 21"/>
<dbReference type="GO" id="GO:0004087">
    <property type="term" value="F:carbamoyl-phosphate synthase (ammonia) activity"/>
    <property type="evidence" value="ECO:0007669"/>
    <property type="project" value="UniProtKB-EC"/>
</dbReference>
<dbReference type="EMBL" id="VVYV01000036">
    <property type="protein sequence ID" value="KAA5415034.1"/>
    <property type="molecule type" value="Genomic_DNA"/>
</dbReference>
<dbReference type="STRING" id="246787.BcellWH2_05275"/>
<evidence type="ECO:0000259" key="19">
    <source>
        <dbReference type="PROSITE" id="PS51855"/>
    </source>
</evidence>
<dbReference type="PROSITE" id="PS00866">
    <property type="entry name" value="CPSASE_1"/>
    <property type="match status" value="2"/>
</dbReference>
<protein>
    <submittedName>
        <fullName evidence="21">Carbamoyl-phosphate synthase (Glutamine-hydrolyzing) large subunit</fullName>
    </submittedName>
    <submittedName>
        <fullName evidence="20">Carbamoyl-phosphate synthase large chain</fullName>
        <ecNumber evidence="20 21">6.3.5.5</ecNumber>
    </submittedName>
</protein>
<dbReference type="GO" id="GO:0046872">
    <property type="term" value="F:metal ion binding"/>
    <property type="evidence" value="ECO:0007669"/>
    <property type="project" value="UniProtKB-KW"/>
</dbReference>
<evidence type="ECO:0000256" key="15">
    <source>
        <dbReference type="ARBA" id="ARBA00047359"/>
    </source>
</evidence>
<dbReference type="SMART" id="SM00851">
    <property type="entry name" value="MGS"/>
    <property type="match status" value="1"/>
</dbReference>
<keyword evidence="10 17" id="KW-0547">Nucleotide-binding</keyword>
<dbReference type="FunFam" id="3.30.470.20:FF:000004">
    <property type="entry name" value="Carbamoyl-phosphate synthase (glutamine-hydrolyzing)"/>
    <property type="match status" value="1"/>
</dbReference>
<dbReference type="Gene3D" id="3.40.50.1380">
    <property type="entry name" value="Methylglyoxal synthase-like domain"/>
    <property type="match status" value="1"/>
</dbReference>
<evidence type="ECO:0000313" key="20">
    <source>
        <dbReference type="EMBL" id="ALJ62477.1"/>
    </source>
</evidence>
<dbReference type="InterPro" id="IPR013815">
    <property type="entry name" value="ATP_grasp_subdomain_1"/>
</dbReference>
<evidence type="ECO:0000256" key="10">
    <source>
        <dbReference type="ARBA" id="ARBA00022741"/>
    </source>
</evidence>
<dbReference type="GO" id="GO:0005737">
    <property type="term" value="C:cytoplasm"/>
    <property type="evidence" value="ECO:0007669"/>
    <property type="project" value="TreeGrafter"/>
</dbReference>
<keyword evidence="13" id="KW-0665">Pyrimidine biosynthesis</keyword>
<dbReference type="SUPFAM" id="SSF52440">
    <property type="entry name" value="PreATP-grasp domain"/>
    <property type="match status" value="2"/>
</dbReference>
<keyword evidence="7" id="KW-0028">Amino-acid biosynthesis</keyword>
<dbReference type="PRINTS" id="PR00098">
    <property type="entry name" value="CPSASE"/>
</dbReference>
<dbReference type="Pfam" id="PF02786">
    <property type="entry name" value="CPSase_L_D2"/>
    <property type="match status" value="2"/>
</dbReference>
<evidence type="ECO:0000256" key="2">
    <source>
        <dbReference type="ARBA" id="ARBA00001947"/>
    </source>
</evidence>
<evidence type="ECO:0000313" key="23">
    <source>
        <dbReference type="Proteomes" id="UP000448877"/>
    </source>
</evidence>
<dbReference type="NCBIfam" id="NF003671">
    <property type="entry name" value="PRK05294.1"/>
    <property type="match status" value="1"/>
</dbReference>
<keyword evidence="9" id="KW-0677">Repeat</keyword>
<dbReference type="AlphaFoldDB" id="A0A0P0GIQ6"/>
<dbReference type="InterPro" id="IPR058047">
    <property type="entry name" value="CPSase_preATP-grasp"/>
</dbReference>
<comment type="catalytic activity">
    <reaction evidence="15">
        <text>hydrogencarbonate + NH4(+) + 2 ATP = carbamoyl phosphate + 2 ADP + phosphate + 2 H(+)</text>
        <dbReference type="Rhea" id="RHEA:18029"/>
        <dbReference type="ChEBI" id="CHEBI:15378"/>
        <dbReference type="ChEBI" id="CHEBI:17544"/>
        <dbReference type="ChEBI" id="CHEBI:28938"/>
        <dbReference type="ChEBI" id="CHEBI:30616"/>
        <dbReference type="ChEBI" id="CHEBI:43474"/>
        <dbReference type="ChEBI" id="CHEBI:58228"/>
        <dbReference type="ChEBI" id="CHEBI:456216"/>
        <dbReference type="EC" id="6.3.4.16"/>
    </reaction>
</comment>
<evidence type="ECO:0000256" key="9">
    <source>
        <dbReference type="ARBA" id="ARBA00022737"/>
    </source>
</evidence>
<dbReference type="Pfam" id="PF25596">
    <property type="entry name" value="CPSase_L_D1"/>
    <property type="match status" value="2"/>
</dbReference>